<dbReference type="InterPro" id="IPR036116">
    <property type="entry name" value="FN3_sf"/>
</dbReference>
<evidence type="ECO:0000256" key="1">
    <source>
        <dbReference type="SAM" id="SignalP"/>
    </source>
</evidence>
<dbReference type="Gene3D" id="2.60.40.10">
    <property type="entry name" value="Immunoglobulins"/>
    <property type="match status" value="2"/>
</dbReference>
<keyword evidence="4" id="KW-1185">Reference proteome</keyword>
<dbReference type="Pfam" id="PF00047">
    <property type="entry name" value="ig"/>
    <property type="match status" value="1"/>
</dbReference>
<sequence>MNIFKIFIIGLPVVFVHETVLIGTDLELRCNYTHNATWWFDSSSLHGNTHLVNSTLILQINNVSTKSQGTYWCGSSWKHGYNVSVIVGNLPSQPRSVHSYSYEWNDSVRWVASLQTGGLPVYYTVTAQCPKLSANSTAVNLNCYDYGQNLQRLCKNVPHITNKKYVCSKYNMEELDLNTVYQVCVFAMNELGNSSSCINFTRSNESYGKMSK</sequence>
<protein>
    <recommendedName>
        <fullName evidence="2">Immunoglobulin domain-containing protein</fullName>
    </recommendedName>
</protein>
<feature type="chain" id="PRO_5038100064" description="Immunoglobulin domain-containing protein" evidence="1">
    <location>
        <begin position="19"/>
        <end position="212"/>
    </location>
</feature>
<keyword evidence="1" id="KW-0732">Signal</keyword>
<organism evidence="3 4">
    <name type="scientific">Exaiptasia diaphana</name>
    <name type="common">Tropical sea anemone</name>
    <name type="synonym">Aiptasia pulchella</name>
    <dbReference type="NCBI Taxonomy" id="2652724"/>
    <lineage>
        <taxon>Eukaryota</taxon>
        <taxon>Metazoa</taxon>
        <taxon>Cnidaria</taxon>
        <taxon>Anthozoa</taxon>
        <taxon>Hexacorallia</taxon>
        <taxon>Actiniaria</taxon>
        <taxon>Aiptasiidae</taxon>
        <taxon>Exaiptasia</taxon>
    </lineage>
</organism>
<evidence type="ECO:0000313" key="4">
    <source>
        <dbReference type="Proteomes" id="UP000887567"/>
    </source>
</evidence>
<feature type="domain" description="Immunoglobulin" evidence="2">
    <location>
        <begin position="15"/>
        <end position="86"/>
    </location>
</feature>
<dbReference type="SUPFAM" id="SSF48726">
    <property type="entry name" value="Immunoglobulin"/>
    <property type="match status" value="1"/>
</dbReference>
<dbReference type="GeneID" id="110246644"/>
<accession>A0A913YNV1</accession>
<proteinExistence type="predicted"/>
<dbReference type="Proteomes" id="UP000887567">
    <property type="component" value="Unplaced"/>
</dbReference>
<dbReference type="AlphaFoldDB" id="A0A913YNV1"/>
<dbReference type="InterPro" id="IPR013151">
    <property type="entry name" value="Immunoglobulin_dom"/>
</dbReference>
<dbReference type="RefSeq" id="XP_028517160.1">
    <property type="nucleotide sequence ID" value="XM_028661359.1"/>
</dbReference>
<dbReference type="KEGG" id="epa:110246644"/>
<dbReference type="InterPro" id="IPR013783">
    <property type="entry name" value="Ig-like_fold"/>
</dbReference>
<name>A0A913YNV1_EXADI</name>
<dbReference type="SUPFAM" id="SSF49265">
    <property type="entry name" value="Fibronectin type III"/>
    <property type="match status" value="1"/>
</dbReference>
<feature type="signal peptide" evidence="1">
    <location>
        <begin position="1"/>
        <end position="18"/>
    </location>
</feature>
<dbReference type="EnsemblMetazoa" id="XM_028661359.1">
    <property type="protein sequence ID" value="XP_028517160.1"/>
    <property type="gene ID" value="LOC110246644"/>
</dbReference>
<evidence type="ECO:0000259" key="2">
    <source>
        <dbReference type="SMART" id="SM00409"/>
    </source>
</evidence>
<dbReference type="InterPro" id="IPR003599">
    <property type="entry name" value="Ig_sub"/>
</dbReference>
<reference evidence="3" key="1">
    <citation type="submission" date="2022-11" db="UniProtKB">
        <authorList>
            <consortium name="EnsemblMetazoa"/>
        </authorList>
    </citation>
    <scope>IDENTIFICATION</scope>
</reference>
<dbReference type="InterPro" id="IPR036179">
    <property type="entry name" value="Ig-like_dom_sf"/>
</dbReference>
<evidence type="ECO:0000313" key="3">
    <source>
        <dbReference type="EnsemblMetazoa" id="XP_028517160.1"/>
    </source>
</evidence>
<dbReference type="SMART" id="SM00409">
    <property type="entry name" value="IG"/>
    <property type="match status" value="1"/>
</dbReference>